<dbReference type="Proteomes" id="UP001519363">
    <property type="component" value="Unassembled WGS sequence"/>
</dbReference>
<name>A0ABS5API0_9PSEU</name>
<comment type="caution">
    <text evidence="1">The sequence shown here is derived from an EMBL/GenBank/DDBJ whole genome shotgun (WGS) entry which is preliminary data.</text>
</comment>
<reference evidence="1 2" key="1">
    <citation type="submission" date="2021-03" db="EMBL/GenBank/DDBJ databases">
        <title>Sequencing the genomes of 1000 actinobacteria strains.</title>
        <authorList>
            <person name="Klenk H.-P."/>
        </authorList>
    </citation>
    <scope>NUCLEOTIDE SEQUENCE [LARGE SCALE GENOMIC DNA]</scope>
    <source>
        <strain evidence="1 2">DSM 44580</strain>
    </source>
</reference>
<dbReference type="EMBL" id="JAGIOO010000001">
    <property type="protein sequence ID" value="MBP2478474.1"/>
    <property type="molecule type" value="Genomic_DNA"/>
</dbReference>
<keyword evidence="2" id="KW-1185">Reference proteome</keyword>
<evidence type="ECO:0000313" key="1">
    <source>
        <dbReference type="EMBL" id="MBP2478474.1"/>
    </source>
</evidence>
<dbReference type="RefSeq" id="WP_086782560.1">
    <property type="nucleotide sequence ID" value="NZ_JAGIOO010000001.1"/>
</dbReference>
<protein>
    <submittedName>
        <fullName evidence="1">Uncharacterized protein</fullName>
    </submittedName>
</protein>
<evidence type="ECO:0000313" key="2">
    <source>
        <dbReference type="Proteomes" id="UP001519363"/>
    </source>
</evidence>
<gene>
    <name evidence="1" type="ORF">JOF53_007346</name>
</gene>
<accession>A0ABS5API0</accession>
<sequence length="148" mass="15565">MGEWTPEDYRALGWQVRAGAEGMVLCLDQRLSALVVPLPQAAEPLRVLDASGAHAPVLRLPAGTHGPAALAFLVDPDGTLVDLSGLHPYLRAVSWPGELCLPMSNTPDGLCWLRPPRAGQPWLATAASVVSAVRASLRSPASPHRGPG</sequence>
<proteinExistence type="predicted"/>
<organism evidence="1 2">
    <name type="scientific">Crossiella equi</name>
    <dbReference type="NCBI Taxonomy" id="130796"/>
    <lineage>
        <taxon>Bacteria</taxon>
        <taxon>Bacillati</taxon>
        <taxon>Actinomycetota</taxon>
        <taxon>Actinomycetes</taxon>
        <taxon>Pseudonocardiales</taxon>
        <taxon>Pseudonocardiaceae</taxon>
        <taxon>Crossiella</taxon>
    </lineage>
</organism>